<dbReference type="Pfam" id="PF12692">
    <property type="entry name" value="Methyltransf_17"/>
    <property type="match status" value="1"/>
</dbReference>
<keyword evidence="2" id="KW-1185">Reference proteome</keyword>
<dbReference type="EMBL" id="SNYW01000013">
    <property type="protein sequence ID" value="TDQ78539.1"/>
    <property type="molecule type" value="Genomic_DNA"/>
</dbReference>
<comment type="caution">
    <text evidence="1">The sequence shown here is derived from an EMBL/GenBank/DDBJ whole genome shotgun (WGS) entry which is preliminary data.</text>
</comment>
<dbReference type="Proteomes" id="UP000295783">
    <property type="component" value="Unassembled WGS sequence"/>
</dbReference>
<organism evidence="1 2">
    <name type="scientific">Dongia mobilis</name>
    <dbReference type="NCBI Taxonomy" id="578943"/>
    <lineage>
        <taxon>Bacteria</taxon>
        <taxon>Pseudomonadati</taxon>
        <taxon>Pseudomonadota</taxon>
        <taxon>Alphaproteobacteria</taxon>
        <taxon>Rhodospirillales</taxon>
        <taxon>Dongiaceae</taxon>
        <taxon>Dongia</taxon>
    </lineage>
</organism>
<dbReference type="InterPro" id="IPR029063">
    <property type="entry name" value="SAM-dependent_MTases_sf"/>
</dbReference>
<dbReference type="AlphaFoldDB" id="A0A4R6WIR8"/>
<gene>
    <name evidence="1" type="ORF">A8950_3595</name>
</gene>
<sequence>MSRLDSFIRRLEAQRQCLGEAARLAADLPGIVLELGLGNGRTFDHLRTLCPDREIYVFDRQVAAHPDCIPAPDRLFLGDFDATLPAALQRLGRGRAALVHVDLGSGDAAASRALAAAIAPAVAELMASGAVLVSDQEMAASGLGPLPVPPGVERGRYFMAVRA</sequence>
<keyword evidence="1" id="KW-0489">Methyltransferase</keyword>
<dbReference type="GO" id="GO:0008168">
    <property type="term" value="F:methyltransferase activity"/>
    <property type="evidence" value="ECO:0007669"/>
    <property type="project" value="UniProtKB-KW"/>
</dbReference>
<reference evidence="1 2" key="1">
    <citation type="submission" date="2019-03" db="EMBL/GenBank/DDBJ databases">
        <title>Genomic Encyclopedia of Type Strains, Phase III (KMG-III): the genomes of soil and plant-associated and newly described type strains.</title>
        <authorList>
            <person name="Whitman W."/>
        </authorList>
    </citation>
    <scope>NUCLEOTIDE SEQUENCE [LARGE SCALE GENOMIC DNA]</scope>
    <source>
        <strain evidence="1 2">CGMCC 1.7660</strain>
    </source>
</reference>
<accession>A0A4R6WIR8</accession>
<dbReference type="Gene3D" id="3.40.50.150">
    <property type="entry name" value="Vaccinia Virus protein VP39"/>
    <property type="match status" value="1"/>
</dbReference>
<protein>
    <submittedName>
        <fullName evidence="1">S-adenosylmethionine-dependent methyltransferase</fullName>
    </submittedName>
</protein>
<keyword evidence="1" id="KW-0808">Transferase</keyword>
<dbReference type="GO" id="GO:0032259">
    <property type="term" value="P:methylation"/>
    <property type="evidence" value="ECO:0007669"/>
    <property type="project" value="UniProtKB-KW"/>
</dbReference>
<dbReference type="RefSeq" id="WP_133615027.1">
    <property type="nucleotide sequence ID" value="NZ_SNYW01000013.1"/>
</dbReference>
<name>A0A4R6WIR8_9PROT</name>
<dbReference type="SUPFAM" id="SSF53335">
    <property type="entry name" value="S-adenosyl-L-methionine-dependent methyltransferases"/>
    <property type="match status" value="1"/>
</dbReference>
<evidence type="ECO:0000313" key="2">
    <source>
        <dbReference type="Proteomes" id="UP000295783"/>
    </source>
</evidence>
<proteinExistence type="predicted"/>
<evidence type="ECO:0000313" key="1">
    <source>
        <dbReference type="EMBL" id="TDQ78539.1"/>
    </source>
</evidence>
<dbReference type="InterPro" id="IPR025690">
    <property type="entry name" value="Methyltransf_put"/>
</dbReference>
<dbReference type="OrthoDB" id="7348097at2"/>